<evidence type="ECO:0000313" key="1">
    <source>
        <dbReference type="EMBL" id="GLJ61378.1"/>
    </source>
</evidence>
<evidence type="ECO:0000313" key="2">
    <source>
        <dbReference type="Proteomes" id="UP001142462"/>
    </source>
</evidence>
<organism evidence="1 2">
    <name type="scientific">Microbacterium barkeri</name>
    <dbReference type="NCBI Taxonomy" id="33917"/>
    <lineage>
        <taxon>Bacteria</taxon>
        <taxon>Bacillati</taxon>
        <taxon>Actinomycetota</taxon>
        <taxon>Actinomycetes</taxon>
        <taxon>Micrococcales</taxon>
        <taxon>Microbacteriaceae</taxon>
        <taxon>Microbacterium</taxon>
    </lineage>
</organism>
<comment type="caution">
    <text evidence="1">The sequence shown here is derived from an EMBL/GenBank/DDBJ whole genome shotgun (WGS) entry which is preliminary data.</text>
</comment>
<dbReference type="RefSeq" id="WP_271173091.1">
    <property type="nucleotide sequence ID" value="NZ_BSEJ01000006.1"/>
</dbReference>
<proteinExistence type="predicted"/>
<keyword evidence="2" id="KW-1185">Reference proteome</keyword>
<evidence type="ECO:0008006" key="3">
    <source>
        <dbReference type="Google" id="ProtNLM"/>
    </source>
</evidence>
<sequence>MLTIGVDLAAEAQRTAAAGIEWTDGSARLTSLAVGIDDVQIVALAQGADVVAIDCAFGWPAEFVAFVSAHERGEMSPRSLSGRDWRRRLAYRHTDRAVREVTGRWPLSVSTDRLGMTAMHCAELLAAFEAAGERIDRSGAGRLVEVYPAAALRLWGVQTAGYKTQPDARMRAAESLLGLTPWLDVDDGQRDLLGRSDDALDALAAALNARAHALGHTLPVPDELRPAAQTEGWIALPTAPLDSLTSRSNSSASISATHSS</sequence>
<reference evidence="1" key="1">
    <citation type="journal article" date="2014" name="Int. J. Syst. Evol. Microbiol.">
        <title>Complete genome sequence of Corynebacterium casei LMG S-19264T (=DSM 44701T), isolated from a smear-ripened cheese.</title>
        <authorList>
            <consortium name="US DOE Joint Genome Institute (JGI-PGF)"/>
            <person name="Walter F."/>
            <person name="Albersmeier A."/>
            <person name="Kalinowski J."/>
            <person name="Ruckert C."/>
        </authorList>
    </citation>
    <scope>NUCLEOTIDE SEQUENCE</scope>
    <source>
        <strain evidence="1">VKM Ac-1020</strain>
    </source>
</reference>
<dbReference type="Pfam" id="PF04250">
    <property type="entry name" value="DUF429"/>
    <property type="match status" value="1"/>
</dbReference>
<dbReference type="InterPro" id="IPR007362">
    <property type="entry name" value="DUF429"/>
</dbReference>
<dbReference type="EMBL" id="BSEJ01000006">
    <property type="protein sequence ID" value="GLJ61378.1"/>
    <property type="molecule type" value="Genomic_DNA"/>
</dbReference>
<dbReference type="AlphaFoldDB" id="A0A9W6LWP5"/>
<reference evidence="1" key="2">
    <citation type="submission" date="2023-01" db="EMBL/GenBank/DDBJ databases">
        <authorList>
            <person name="Sun Q."/>
            <person name="Evtushenko L."/>
        </authorList>
    </citation>
    <scope>NUCLEOTIDE SEQUENCE</scope>
    <source>
        <strain evidence="1">VKM Ac-1020</strain>
    </source>
</reference>
<protein>
    <recommendedName>
        <fullName evidence="3">DUF429 domain-containing protein</fullName>
    </recommendedName>
</protein>
<name>A0A9W6LWP5_9MICO</name>
<dbReference type="Proteomes" id="UP001142462">
    <property type="component" value="Unassembled WGS sequence"/>
</dbReference>
<gene>
    <name evidence="1" type="ORF">GCM10017576_15070</name>
</gene>
<accession>A0A9W6LWP5</accession>